<feature type="compositionally biased region" description="Acidic residues" evidence="2">
    <location>
        <begin position="343"/>
        <end position="354"/>
    </location>
</feature>
<keyword evidence="1" id="KW-0175">Coiled coil</keyword>
<dbReference type="AlphaFoldDB" id="A0AAE0IQN9"/>
<feature type="region of interest" description="Disordered" evidence="2">
    <location>
        <begin position="45"/>
        <end position="231"/>
    </location>
</feature>
<feature type="compositionally biased region" description="Basic and acidic residues" evidence="2">
    <location>
        <begin position="77"/>
        <end position="86"/>
    </location>
</feature>
<feature type="region of interest" description="Disordered" evidence="2">
    <location>
        <begin position="248"/>
        <end position="493"/>
    </location>
</feature>
<organism evidence="4 5">
    <name type="scientific">Apodospora peruviana</name>
    <dbReference type="NCBI Taxonomy" id="516989"/>
    <lineage>
        <taxon>Eukaryota</taxon>
        <taxon>Fungi</taxon>
        <taxon>Dikarya</taxon>
        <taxon>Ascomycota</taxon>
        <taxon>Pezizomycotina</taxon>
        <taxon>Sordariomycetes</taxon>
        <taxon>Sordariomycetidae</taxon>
        <taxon>Sordariales</taxon>
        <taxon>Lasiosphaeriaceae</taxon>
        <taxon>Apodospora</taxon>
    </lineage>
</organism>
<sequence length="706" mass="76709">MATSRQERMQERMRGAGRHQVEDVSFGFVLPVEEDEQPDIVEEPAPAAAAVVAPPPPPALAPAPARPPPNTSIKRKNLADRGENFAKDAAVTGVLATSAALPPPPPPGAVSSSSLEQQMQRRRTTPQAAVRTVGQQHESSQQKKQRQSSGLRRVSYADEIGGIAEDEEPEQRQQLPRRSPAQQKRASQIPSSPAAVAAASTPGSVVLAEEVGESPVDAPGSGRRRVLPISERSARVVGSSVLLQRMLEDMDETAEHPASSPLERLAATRRSGESLRSSGVSSQQQRSNTRRRSARLSGSSPVGGGRGEDESAVPVSGGDDDDEIEDSVPEVEVVAQEQKQNHEDEEPAEEIDEQEAARRLGRKRPRRSIPTASPDLGSGLMDGMEPEHEEPEPEPIAKRRRTTKKLIPVSPAVQQQPKTKASKPRTKPPAREKPLPKKQTAARKKKSNPTNEDEDAEADGGSVPITVQRFTKDKTAATQHSKDDNAAGNDDDDGILTTSIPYANRAGVNAVDVLSKLCEELIDALVAKLEQRAQTAEDAATKREQRTMASTLEAFQEELRTRLLEHTIALDTLHALRKRVRVAQKEKLSLRDEIMRVRAERDQVALRMDAIRIRHEADSKEALRHISLSSAMHDIDLAVERGQAAPALSAAEQKKADLAGLELLISRVTDQVCPHSDTGGTLKQIRDFNALLERAAGVLEGRNQLR</sequence>
<dbReference type="EMBL" id="JAUEDM010000001">
    <property type="protein sequence ID" value="KAK3329593.1"/>
    <property type="molecule type" value="Genomic_DNA"/>
</dbReference>
<feature type="compositionally biased region" description="Low complexity" evidence="2">
    <location>
        <begin position="274"/>
        <end position="287"/>
    </location>
</feature>
<reference evidence="4" key="2">
    <citation type="submission" date="2023-06" db="EMBL/GenBank/DDBJ databases">
        <authorList>
            <consortium name="Lawrence Berkeley National Laboratory"/>
            <person name="Haridas S."/>
            <person name="Hensen N."/>
            <person name="Bonometti L."/>
            <person name="Westerberg I."/>
            <person name="Brannstrom I.O."/>
            <person name="Guillou S."/>
            <person name="Cros-Aarteil S."/>
            <person name="Calhoun S."/>
            <person name="Kuo A."/>
            <person name="Mondo S."/>
            <person name="Pangilinan J."/>
            <person name="Riley R."/>
            <person name="Labutti K."/>
            <person name="Andreopoulos B."/>
            <person name="Lipzen A."/>
            <person name="Chen C."/>
            <person name="Yanf M."/>
            <person name="Daum C."/>
            <person name="Ng V."/>
            <person name="Clum A."/>
            <person name="Steindorff A."/>
            <person name="Ohm R."/>
            <person name="Martin F."/>
            <person name="Silar P."/>
            <person name="Natvig D."/>
            <person name="Lalanne C."/>
            <person name="Gautier V."/>
            <person name="Ament-Velasquez S.L."/>
            <person name="Kruys A."/>
            <person name="Hutchinson M.I."/>
            <person name="Powell A.J."/>
            <person name="Barry K."/>
            <person name="Miller A.N."/>
            <person name="Grigoriev I.V."/>
            <person name="Debuchy R."/>
            <person name="Gladieux P."/>
            <person name="Thoren M.H."/>
            <person name="Johannesson H."/>
        </authorList>
    </citation>
    <scope>NUCLEOTIDE SEQUENCE</scope>
    <source>
        <strain evidence="4">CBS 118394</strain>
    </source>
</reference>
<feature type="compositionally biased region" description="Acidic residues" evidence="2">
    <location>
        <begin position="318"/>
        <end position="329"/>
    </location>
</feature>
<keyword evidence="5" id="KW-1185">Reference proteome</keyword>
<proteinExistence type="predicted"/>
<dbReference type="InterPro" id="IPR048743">
    <property type="entry name" value="AME1"/>
</dbReference>
<evidence type="ECO:0000256" key="1">
    <source>
        <dbReference type="SAM" id="Coils"/>
    </source>
</evidence>
<accession>A0AAE0IQN9</accession>
<evidence type="ECO:0000256" key="2">
    <source>
        <dbReference type="SAM" id="MobiDB-lite"/>
    </source>
</evidence>
<feature type="compositionally biased region" description="Pro residues" evidence="2">
    <location>
        <begin position="53"/>
        <end position="70"/>
    </location>
</feature>
<protein>
    <recommendedName>
        <fullName evidence="3">Inner kinetochore subunit AME1 domain-containing protein</fullName>
    </recommendedName>
</protein>
<gene>
    <name evidence="4" type="ORF">B0H66DRAFT_526976</name>
</gene>
<feature type="domain" description="Inner kinetochore subunit AME1" evidence="3">
    <location>
        <begin position="503"/>
        <end position="694"/>
    </location>
</feature>
<evidence type="ECO:0000313" key="4">
    <source>
        <dbReference type="EMBL" id="KAK3329593.1"/>
    </source>
</evidence>
<reference evidence="4" key="1">
    <citation type="journal article" date="2023" name="Mol. Phylogenet. Evol.">
        <title>Genome-scale phylogeny and comparative genomics of the fungal order Sordariales.</title>
        <authorList>
            <person name="Hensen N."/>
            <person name="Bonometti L."/>
            <person name="Westerberg I."/>
            <person name="Brannstrom I.O."/>
            <person name="Guillou S."/>
            <person name="Cros-Aarteil S."/>
            <person name="Calhoun S."/>
            <person name="Haridas S."/>
            <person name="Kuo A."/>
            <person name="Mondo S."/>
            <person name="Pangilinan J."/>
            <person name="Riley R."/>
            <person name="LaButti K."/>
            <person name="Andreopoulos B."/>
            <person name="Lipzen A."/>
            <person name="Chen C."/>
            <person name="Yan M."/>
            <person name="Daum C."/>
            <person name="Ng V."/>
            <person name="Clum A."/>
            <person name="Steindorff A."/>
            <person name="Ohm R.A."/>
            <person name="Martin F."/>
            <person name="Silar P."/>
            <person name="Natvig D.O."/>
            <person name="Lalanne C."/>
            <person name="Gautier V."/>
            <person name="Ament-Velasquez S.L."/>
            <person name="Kruys A."/>
            <person name="Hutchinson M.I."/>
            <person name="Powell A.J."/>
            <person name="Barry K."/>
            <person name="Miller A.N."/>
            <person name="Grigoriev I.V."/>
            <person name="Debuchy R."/>
            <person name="Gladieux P."/>
            <person name="Hiltunen Thoren M."/>
            <person name="Johannesson H."/>
        </authorList>
    </citation>
    <scope>NUCLEOTIDE SEQUENCE</scope>
    <source>
        <strain evidence="4">CBS 118394</strain>
    </source>
</reference>
<evidence type="ECO:0000313" key="5">
    <source>
        <dbReference type="Proteomes" id="UP001283341"/>
    </source>
</evidence>
<name>A0AAE0IQN9_9PEZI</name>
<feature type="compositionally biased region" description="Low complexity" evidence="2">
    <location>
        <begin position="186"/>
        <end position="206"/>
    </location>
</feature>
<dbReference type="Proteomes" id="UP001283341">
    <property type="component" value="Unassembled WGS sequence"/>
</dbReference>
<evidence type="ECO:0000259" key="3">
    <source>
        <dbReference type="Pfam" id="PF20994"/>
    </source>
</evidence>
<dbReference type="Pfam" id="PF20994">
    <property type="entry name" value="CENPU"/>
    <property type="match status" value="1"/>
</dbReference>
<feature type="coiled-coil region" evidence="1">
    <location>
        <begin position="573"/>
        <end position="600"/>
    </location>
</feature>
<comment type="caution">
    <text evidence="4">The sequence shown here is derived from an EMBL/GenBank/DDBJ whole genome shotgun (WGS) entry which is preliminary data.</text>
</comment>
<feature type="compositionally biased region" description="Basic and acidic residues" evidence="2">
    <location>
        <begin position="470"/>
        <end position="485"/>
    </location>
</feature>
<feature type="compositionally biased region" description="Polar residues" evidence="2">
    <location>
        <begin position="172"/>
        <end position="185"/>
    </location>
</feature>